<comment type="caution">
    <text evidence="2">The sequence shown here is derived from an EMBL/GenBank/DDBJ whole genome shotgun (WGS) entry which is preliminary data.</text>
</comment>
<evidence type="ECO:0000256" key="1">
    <source>
        <dbReference type="SAM" id="MobiDB-lite"/>
    </source>
</evidence>
<name>A0A402B9X1_9CHLR</name>
<gene>
    <name evidence="2" type="ORF">KDA_35860</name>
</gene>
<keyword evidence="3" id="KW-1185">Reference proteome</keyword>
<dbReference type="EMBL" id="BIFT01000001">
    <property type="protein sequence ID" value="GCE28102.1"/>
    <property type="molecule type" value="Genomic_DNA"/>
</dbReference>
<evidence type="ECO:0000313" key="3">
    <source>
        <dbReference type="Proteomes" id="UP000287171"/>
    </source>
</evidence>
<protein>
    <submittedName>
        <fullName evidence="2">Uncharacterized protein</fullName>
    </submittedName>
</protein>
<sequence>MDASFVFFLYPTRSANQLVDIASIHLSQKHVNRLVDDSKDEERKERSEQTRDDVKDETRRISLSMYGRAKFDLLRIRVLCAT</sequence>
<feature type="region of interest" description="Disordered" evidence="1">
    <location>
        <begin position="35"/>
        <end position="55"/>
    </location>
</feature>
<evidence type="ECO:0000313" key="2">
    <source>
        <dbReference type="EMBL" id="GCE28102.1"/>
    </source>
</evidence>
<accession>A0A402B9X1</accession>
<proteinExistence type="predicted"/>
<organism evidence="2 3">
    <name type="scientific">Dictyobacter alpinus</name>
    <dbReference type="NCBI Taxonomy" id="2014873"/>
    <lineage>
        <taxon>Bacteria</taxon>
        <taxon>Bacillati</taxon>
        <taxon>Chloroflexota</taxon>
        <taxon>Ktedonobacteria</taxon>
        <taxon>Ktedonobacterales</taxon>
        <taxon>Dictyobacteraceae</taxon>
        <taxon>Dictyobacter</taxon>
    </lineage>
</organism>
<reference evidence="3" key="1">
    <citation type="submission" date="2018-12" db="EMBL/GenBank/DDBJ databases">
        <title>Tengunoibacter tsumagoiensis gen. nov., sp. nov., Dictyobacter kobayashii sp. nov., D. alpinus sp. nov., and D. joshuensis sp. nov. and description of Dictyobacteraceae fam. nov. within the order Ktedonobacterales isolated from Tengu-no-mugimeshi.</title>
        <authorList>
            <person name="Wang C.M."/>
            <person name="Zheng Y."/>
            <person name="Sakai Y."/>
            <person name="Toyoda A."/>
            <person name="Minakuchi Y."/>
            <person name="Abe K."/>
            <person name="Yokota A."/>
            <person name="Yabe S."/>
        </authorList>
    </citation>
    <scope>NUCLEOTIDE SEQUENCE [LARGE SCALE GENOMIC DNA]</scope>
    <source>
        <strain evidence="3">Uno16</strain>
    </source>
</reference>
<dbReference type="AlphaFoldDB" id="A0A402B9X1"/>
<dbReference type="Proteomes" id="UP000287171">
    <property type="component" value="Unassembled WGS sequence"/>
</dbReference>